<dbReference type="RefSeq" id="WP_134190691.1">
    <property type="nucleotide sequence ID" value="NZ_JBHLUW010000013.1"/>
</dbReference>
<evidence type="ECO:0000313" key="3">
    <source>
        <dbReference type="EMBL" id="TDY53531.1"/>
    </source>
</evidence>
<gene>
    <name evidence="3" type="ORF">BX592_103344</name>
</gene>
<comment type="similarity">
    <text evidence="1 2">Belongs to the UPF0250 family.</text>
</comment>
<dbReference type="PANTHER" id="PTHR38036">
    <property type="entry name" value="UPF0250 PROTEIN YBED"/>
    <property type="match status" value="1"/>
</dbReference>
<evidence type="ECO:0000256" key="1">
    <source>
        <dbReference type="ARBA" id="ARBA00008460"/>
    </source>
</evidence>
<dbReference type="Proteomes" id="UP000295509">
    <property type="component" value="Unassembled WGS sequence"/>
</dbReference>
<dbReference type="InterPro" id="IPR027471">
    <property type="entry name" value="YbeD-like_sf"/>
</dbReference>
<dbReference type="PANTHER" id="PTHR38036:SF1">
    <property type="entry name" value="UPF0250 PROTEIN YBED"/>
    <property type="match status" value="1"/>
</dbReference>
<dbReference type="AlphaFoldDB" id="A0A4R8M207"/>
<evidence type="ECO:0000313" key="4">
    <source>
        <dbReference type="Proteomes" id="UP000295509"/>
    </source>
</evidence>
<dbReference type="InterPro" id="IPR007454">
    <property type="entry name" value="UPF0250_YbeD-like"/>
</dbReference>
<dbReference type="Gene3D" id="3.30.70.260">
    <property type="match status" value="1"/>
</dbReference>
<proteinExistence type="inferred from homology"/>
<name>A0A4R8M207_9BURK</name>
<dbReference type="EMBL" id="SORE01000003">
    <property type="protein sequence ID" value="TDY53531.1"/>
    <property type="molecule type" value="Genomic_DNA"/>
</dbReference>
<comment type="caution">
    <text evidence="3">The sequence shown here is derived from an EMBL/GenBank/DDBJ whole genome shotgun (WGS) entry which is preliminary data.</text>
</comment>
<accession>A0A4R8M207</accession>
<reference evidence="3 4" key="1">
    <citation type="submission" date="2019-03" db="EMBL/GenBank/DDBJ databases">
        <title>Genomic Encyclopedia of Type Strains, Phase III (KMG-III): the genomes of soil and plant-associated and newly described type strains.</title>
        <authorList>
            <person name="Whitman W."/>
        </authorList>
    </citation>
    <scope>NUCLEOTIDE SEQUENCE [LARGE SCALE GENOMIC DNA]</scope>
    <source>
        <strain evidence="3 4">LMG 29544</strain>
    </source>
</reference>
<dbReference type="Pfam" id="PF04359">
    <property type="entry name" value="DUF493"/>
    <property type="match status" value="1"/>
</dbReference>
<protein>
    <recommendedName>
        <fullName evidence="2">UPF0250 protein BX592_103344</fullName>
    </recommendedName>
</protein>
<dbReference type="OrthoDB" id="9793424at2"/>
<sequence length="89" mass="9797">MSSENESLIDFPCDFPIKVMGKSHPEFAATITAVILQFDSEFDAARIETRPSSGGNYTGLTVTVRAQNRAHLDDIYRALTGHPMVKVVL</sequence>
<dbReference type="HAMAP" id="MF_00659">
    <property type="entry name" value="UPF0250"/>
    <property type="match status" value="1"/>
</dbReference>
<dbReference type="NCBIfam" id="NF002533">
    <property type="entry name" value="PRK02047.1"/>
    <property type="match status" value="1"/>
</dbReference>
<keyword evidence="4" id="KW-1185">Reference proteome</keyword>
<dbReference type="SUPFAM" id="SSF117991">
    <property type="entry name" value="YbeD/HP0495-like"/>
    <property type="match status" value="1"/>
</dbReference>
<organism evidence="3 4">
    <name type="scientific">Paraburkholderia rhizosphaerae</name>
    <dbReference type="NCBI Taxonomy" id="480658"/>
    <lineage>
        <taxon>Bacteria</taxon>
        <taxon>Pseudomonadati</taxon>
        <taxon>Pseudomonadota</taxon>
        <taxon>Betaproteobacteria</taxon>
        <taxon>Burkholderiales</taxon>
        <taxon>Burkholderiaceae</taxon>
        <taxon>Paraburkholderia</taxon>
    </lineage>
</organism>
<evidence type="ECO:0000256" key="2">
    <source>
        <dbReference type="HAMAP-Rule" id="MF_00659"/>
    </source>
</evidence>